<name>A0A224XUU8_9HEMI</name>
<dbReference type="AlphaFoldDB" id="A0A224XUU8"/>
<sequence>MAIAMSLDPGFLFLPLLFVMLLGFPFESKKSLFLDAFIKTSSGGIPKTSIMQASCSASFSPGKRGYPV</sequence>
<accession>A0A224XUU8</accession>
<reference evidence="1" key="1">
    <citation type="journal article" date="2018" name="PLoS Negl. Trop. Dis.">
        <title>An insight into the salivary gland and fat body transcriptome of Panstrongylus lignarius (Hemiptera: Heteroptera), the main vector of Chagas disease in Peru.</title>
        <authorList>
            <person name="Nevoa J.C."/>
            <person name="Mendes M.T."/>
            <person name="da Silva M.V."/>
            <person name="Soares S.C."/>
            <person name="Oliveira C.J.F."/>
            <person name="Ribeiro J.M.C."/>
        </authorList>
    </citation>
    <scope>NUCLEOTIDE SEQUENCE</scope>
</reference>
<dbReference type="EMBL" id="GFTR01000111">
    <property type="protein sequence ID" value="JAW16315.1"/>
    <property type="molecule type" value="Transcribed_RNA"/>
</dbReference>
<protein>
    <submittedName>
        <fullName evidence="1">Putative secreted protein</fullName>
    </submittedName>
</protein>
<proteinExistence type="predicted"/>
<organism evidence="1">
    <name type="scientific">Panstrongylus lignarius</name>
    <dbReference type="NCBI Taxonomy" id="156445"/>
    <lineage>
        <taxon>Eukaryota</taxon>
        <taxon>Metazoa</taxon>
        <taxon>Ecdysozoa</taxon>
        <taxon>Arthropoda</taxon>
        <taxon>Hexapoda</taxon>
        <taxon>Insecta</taxon>
        <taxon>Pterygota</taxon>
        <taxon>Neoptera</taxon>
        <taxon>Paraneoptera</taxon>
        <taxon>Hemiptera</taxon>
        <taxon>Heteroptera</taxon>
        <taxon>Panheteroptera</taxon>
        <taxon>Cimicomorpha</taxon>
        <taxon>Reduviidae</taxon>
        <taxon>Triatominae</taxon>
        <taxon>Panstrongylus</taxon>
    </lineage>
</organism>
<evidence type="ECO:0000313" key="1">
    <source>
        <dbReference type="EMBL" id="JAW16315.1"/>
    </source>
</evidence>